<keyword evidence="2" id="KW-1185">Reference proteome</keyword>
<accession>A0ACA6AWH0</accession>
<protein>
    <submittedName>
        <fullName evidence="1">Uncharacterized protein</fullName>
    </submittedName>
</protein>
<dbReference type="EMBL" id="CP000107">
    <property type="protein sequence ID" value="AAZ68757.1"/>
    <property type="molecule type" value="Genomic_DNA"/>
</dbReference>
<gene>
    <name evidence="1" type="ordered locus">Ecaj_0725</name>
</gene>
<proteinExistence type="predicted"/>
<sequence>MKDRLMIAAISLLAIFSFVLIMLVAISIYKCCILSNDRSENKILRDDIARLNTQLDILSRENKGLNSHIKDSSVESLQLSFELENFTKRMNDMEEVKPEDVKRMLFELLGKLDKFCKSVARKSENVEGNCETFIDMHLTKCKENILNMIDRLIQGENQVQQQTPQVLLDCNETQGVSALSCNSTNHVQLV</sequence>
<reference evidence="2" key="1">
    <citation type="journal article" date="2006" name="J. Bacteriol.">
        <title>The genome of the obligately intracellular bacterium Ehrlichia canis reveals themes of complex membrane structure and immune evasion strategies.</title>
        <authorList>
            <person name="Mavromatis K."/>
            <person name="Doyle C.K."/>
            <person name="Lykidis A."/>
            <person name="Ivanova N."/>
            <person name="Francino M.P."/>
            <person name="Chain P."/>
            <person name="Shin M."/>
            <person name="Malfatti S."/>
            <person name="Larimer F."/>
            <person name="Copeland A."/>
            <person name="Detter J.C."/>
            <person name="Land M."/>
            <person name="Richardson P.M."/>
            <person name="Yu X.J."/>
            <person name="Walker D.H."/>
            <person name="McBride J.W."/>
            <person name="Kyrpides N.C."/>
        </authorList>
    </citation>
    <scope>NUCLEOTIDE SEQUENCE [LARGE SCALE GENOMIC DNA]</scope>
    <source>
        <strain evidence="2">Jake</strain>
    </source>
</reference>
<dbReference type="Proteomes" id="UP000000435">
    <property type="component" value="Chromosome"/>
</dbReference>
<evidence type="ECO:0000313" key="2">
    <source>
        <dbReference type="Proteomes" id="UP000000435"/>
    </source>
</evidence>
<evidence type="ECO:0000313" key="1">
    <source>
        <dbReference type="EMBL" id="AAZ68757.1"/>
    </source>
</evidence>
<organism evidence="1 2">
    <name type="scientific">Ehrlichia canis (strain Jake)</name>
    <dbReference type="NCBI Taxonomy" id="269484"/>
    <lineage>
        <taxon>Bacteria</taxon>
        <taxon>Pseudomonadati</taxon>
        <taxon>Pseudomonadota</taxon>
        <taxon>Alphaproteobacteria</taxon>
        <taxon>Rickettsiales</taxon>
        <taxon>Anaplasmataceae</taxon>
        <taxon>Ehrlichia</taxon>
    </lineage>
</organism>
<name>A0ACA6AWH0_EHRCJ</name>